<evidence type="ECO:0000313" key="2">
    <source>
        <dbReference type="EMBL" id="MBX8631815.1"/>
    </source>
</evidence>
<evidence type="ECO:0000313" key="3">
    <source>
        <dbReference type="EMBL" id="MBX8643344.1"/>
    </source>
</evidence>
<comment type="caution">
    <text evidence="3">The sequence shown here is derived from an EMBL/GenBank/DDBJ whole genome shotgun (WGS) entry which is preliminary data.</text>
</comment>
<feature type="transmembrane region" description="Helical" evidence="1">
    <location>
        <begin position="22"/>
        <end position="51"/>
    </location>
</feature>
<dbReference type="EMBL" id="JAGVSJ010000009">
    <property type="protein sequence ID" value="MBX8631815.1"/>
    <property type="molecule type" value="Genomic_DNA"/>
</dbReference>
<gene>
    <name evidence="2" type="ORF">J9259_04760</name>
    <name evidence="3" type="ORF">KIY12_01240</name>
</gene>
<reference evidence="3" key="1">
    <citation type="submission" date="2021-05" db="EMBL/GenBank/DDBJ databases">
        <title>Genomic insights into ecological role and evolution of a novel Thermoplasmata order Candidatus Sysuiplasmatales.</title>
        <authorList>
            <person name="Yuan Y."/>
        </authorList>
    </citation>
    <scope>NUCLEOTIDE SEQUENCE</scope>
    <source>
        <strain evidence="3">TUT19-bin139</strain>
        <strain evidence="2">YP2-bin.285</strain>
    </source>
</reference>
<dbReference type="Proteomes" id="UP000750197">
    <property type="component" value="Unassembled WGS sequence"/>
</dbReference>
<dbReference type="AlphaFoldDB" id="A0A8J8CC63"/>
<evidence type="ECO:0000313" key="4">
    <source>
        <dbReference type="Proteomes" id="UP000750197"/>
    </source>
</evidence>
<keyword evidence="1" id="KW-0812">Transmembrane</keyword>
<keyword evidence="1" id="KW-0472">Membrane</keyword>
<organism evidence="3 4">
    <name type="scientific">Candidatus Sysuiplasma superficiale</name>
    <dbReference type="NCBI Taxonomy" id="2823368"/>
    <lineage>
        <taxon>Archaea</taxon>
        <taxon>Methanobacteriati</taxon>
        <taxon>Thermoplasmatota</taxon>
        <taxon>Thermoplasmata</taxon>
        <taxon>Candidatus Sysuiplasmatales</taxon>
        <taxon>Candidatus Sysuiplasmataceae</taxon>
        <taxon>Candidatus Sysuiplasma</taxon>
    </lineage>
</organism>
<sequence>MKGTGTGDRDSHSLEVEADGSAFLPALVFTPFDGVVTVLVILVLLLLFIIWRRRNRRKNRGNSVYLFH</sequence>
<name>A0A8J8CC63_9ARCH</name>
<protein>
    <submittedName>
        <fullName evidence="3">Uncharacterized protein</fullName>
    </submittedName>
</protein>
<dbReference type="EMBL" id="JAHEAC010000005">
    <property type="protein sequence ID" value="MBX8643344.1"/>
    <property type="molecule type" value="Genomic_DNA"/>
</dbReference>
<keyword evidence="1" id="KW-1133">Transmembrane helix</keyword>
<dbReference type="Proteomes" id="UP000716004">
    <property type="component" value="Unassembled WGS sequence"/>
</dbReference>
<proteinExistence type="predicted"/>
<evidence type="ECO:0000256" key="1">
    <source>
        <dbReference type="SAM" id="Phobius"/>
    </source>
</evidence>
<accession>A0A8J8CC63</accession>